<dbReference type="GO" id="GO:0046872">
    <property type="term" value="F:metal ion binding"/>
    <property type="evidence" value="ECO:0007669"/>
    <property type="project" value="UniProtKB-KW"/>
</dbReference>
<organism evidence="13 14">
    <name type="scientific">Hornefia porci</name>
    <dbReference type="NCBI Taxonomy" id="2652292"/>
    <lineage>
        <taxon>Bacteria</taxon>
        <taxon>Bacillati</taxon>
        <taxon>Bacillota</taxon>
        <taxon>Clostridia</taxon>
        <taxon>Peptostreptococcales</taxon>
        <taxon>Anaerovoracaceae</taxon>
        <taxon>Hornefia</taxon>
    </lineage>
</organism>
<dbReference type="GeneID" id="303115132"/>
<dbReference type="Pfam" id="PF00348">
    <property type="entry name" value="polyprenyl_synt"/>
    <property type="match status" value="1"/>
</dbReference>
<evidence type="ECO:0000256" key="10">
    <source>
        <dbReference type="ARBA" id="ARBA00032873"/>
    </source>
</evidence>
<name>A0A1Q9JFG7_9FIRM</name>
<dbReference type="InterPro" id="IPR000092">
    <property type="entry name" value="Polyprenyl_synt"/>
</dbReference>
<evidence type="ECO:0000256" key="1">
    <source>
        <dbReference type="ARBA" id="ARBA00001946"/>
    </source>
</evidence>
<dbReference type="RefSeq" id="WP_075711870.1">
    <property type="nucleotide sequence ID" value="NZ_MJIE01000001.1"/>
</dbReference>
<evidence type="ECO:0000256" key="4">
    <source>
        <dbReference type="ARBA" id="ARBA00015100"/>
    </source>
</evidence>
<dbReference type="SFLD" id="SFLDS00005">
    <property type="entry name" value="Isoprenoid_Synthase_Type_I"/>
    <property type="match status" value="1"/>
</dbReference>
<dbReference type="Proteomes" id="UP000187404">
    <property type="component" value="Unassembled WGS sequence"/>
</dbReference>
<keyword evidence="7" id="KW-0460">Magnesium</keyword>
<gene>
    <name evidence="13" type="ORF">BHK98_01390</name>
</gene>
<comment type="catalytic activity">
    <reaction evidence="11">
        <text>isopentenyl diphosphate + (2E)-geranyl diphosphate = (2E,6E)-farnesyl diphosphate + diphosphate</text>
        <dbReference type="Rhea" id="RHEA:19361"/>
        <dbReference type="ChEBI" id="CHEBI:33019"/>
        <dbReference type="ChEBI" id="CHEBI:58057"/>
        <dbReference type="ChEBI" id="CHEBI:128769"/>
        <dbReference type="ChEBI" id="CHEBI:175763"/>
        <dbReference type="EC" id="2.5.1.10"/>
    </reaction>
</comment>
<dbReference type="InterPro" id="IPR033749">
    <property type="entry name" value="Polyprenyl_synt_CS"/>
</dbReference>
<dbReference type="SUPFAM" id="SSF48576">
    <property type="entry name" value="Terpenoid synthases"/>
    <property type="match status" value="1"/>
</dbReference>
<keyword evidence="6" id="KW-0479">Metal-binding</keyword>
<dbReference type="InterPro" id="IPR053378">
    <property type="entry name" value="Prenyl_diphosphate_synthase"/>
</dbReference>
<dbReference type="Gene3D" id="1.10.600.10">
    <property type="entry name" value="Farnesyl Diphosphate Synthase"/>
    <property type="match status" value="1"/>
</dbReference>
<dbReference type="STRING" id="1261640.BHK98_01390"/>
<dbReference type="InterPro" id="IPR008949">
    <property type="entry name" value="Isoprenoid_synthase_dom_sf"/>
</dbReference>
<comment type="cofactor">
    <cofactor evidence="1">
        <name>Mg(2+)</name>
        <dbReference type="ChEBI" id="CHEBI:18420"/>
    </cofactor>
</comment>
<keyword evidence="14" id="KW-1185">Reference proteome</keyword>
<evidence type="ECO:0000256" key="8">
    <source>
        <dbReference type="ARBA" id="ARBA00023229"/>
    </source>
</evidence>
<keyword evidence="8" id="KW-0414">Isoprene biosynthesis</keyword>
<evidence type="ECO:0000313" key="14">
    <source>
        <dbReference type="Proteomes" id="UP000187404"/>
    </source>
</evidence>
<evidence type="ECO:0000256" key="11">
    <source>
        <dbReference type="ARBA" id="ARBA00049399"/>
    </source>
</evidence>
<comment type="similarity">
    <text evidence="2 12">Belongs to the FPP/GGPP synthase family.</text>
</comment>
<protein>
    <recommendedName>
        <fullName evidence="4">Farnesyl diphosphate synthase</fullName>
        <ecNumber evidence="3">2.5.1.10</ecNumber>
    </recommendedName>
    <alternativeName>
        <fullName evidence="10">(2E,6E)-farnesyl diphosphate synthase</fullName>
    </alternativeName>
    <alternativeName>
        <fullName evidence="9">Geranyltranstransferase</fullName>
    </alternativeName>
</protein>
<dbReference type="GO" id="GO:0005737">
    <property type="term" value="C:cytoplasm"/>
    <property type="evidence" value="ECO:0007669"/>
    <property type="project" value="UniProtKB-ARBA"/>
</dbReference>
<sequence>MKENYDEYKQVVEDHLLDFIPNIDAKSGTLYESMKYSLTAGGKRLRPVLLLAACEFAGRDSNVALPYACALEYIHTYSLIHDDLPAMDDDELRRGKPTNHMVYGPGIATLAGDGLLNTAFEVMYKNLFLCFDDPAELKRRINAAYVISKGAGVRGMIAGQVSDIESENRECSREMLDYIHLNKTSALIRCAVEAGLYLGGAEDSVMRDMMRYAENLGLAFQIADDILDVRGNAGEMGKKTGEDEKNAKVTYVSLHGMEASEKRLHELTENAVAAIADYYDNAEFFRNLVLKLEKRTY</sequence>
<dbReference type="PANTHER" id="PTHR43281:SF1">
    <property type="entry name" value="FARNESYL DIPHOSPHATE SYNTHASE"/>
    <property type="match status" value="1"/>
</dbReference>
<evidence type="ECO:0000256" key="12">
    <source>
        <dbReference type="RuleBase" id="RU004466"/>
    </source>
</evidence>
<dbReference type="SFLD" id="SFLDG01017">
    <property type="entry name" value="Polyprenyl_Transferase_Like"/>
    <property type="match status" value="1"/>
</dbReference>
<evidence type="ECO:0000256" key="2">
    <source>
        <dbReference type="ARBA" id="ARBA00006706"/>
    </source>
</evidence>
<proteinExistence type="inferred from homology"/>
<dbReference type="FunFam" id="1.10.600.10:FF:000001">
    <property type="entry name" value="Geranylgeranyl diphosphate synthase"/>
    <property type="match status" value="1"/>
</dbReference>
<dbReference type="PROSITE" id="PS00444">
    <property type="entry name" value="POLYPRENYL_SYNTHASE_2"/>
    <property type="match status" value="1"/>
</dbReference>
<dbReference type="EC" id="2.5.1.10" evidence="3"/>
<evidence type="ECO:0000256" key="6">
    <source>
        <dbReference type="ARBA" id="ARBA00022723"/>
    </source>
</evidence>
<dbReference type="AlphaFoldDB" id="A0A1Q9JFG7"/>
<dbReference type="EMBL" id="MJIE01000001">
    <property type="protein sequence ID" value="OLR54851.1"/>
    <property type="molecule type" value="Genomic_DNA"/>
</dbReference>
<evidence type="ECO:0000313" key="13">
    <source>
        <dbReference type="EMBL" id="OLR54851.1"/>
    </source>
</evidence>
<evidence type="ECO:0000256" key="3">
    <source>
        <dbReference type="ARBA" id="ARBA00012439"/>
    </source>
</evidence>
<evidence type="ECO:0000256" key="5">
    <source>
        <dbReference type="ARBA" id="ARBA00022679"/>
    </source>
</evidence>
<accession>A0A1Q9JFG7</accession>
<dbReference type="PANTHER" id="PTHR43281">
    <property type="entry name" value="FARNESYL DIPHOSPHATE SYNTHASE"/>
    <property type="match status" value="1"/>
</dbReference>
<dbReference type="CDD" id="cd00685">
    <property type="entry name" value="Trans_IPPS_HT"/>
    <property type="match status" value="1"/>
</dbReference>
<dbReference type="NCBIfam" id="NF045485">
    <property type="entry name" value="FPPsyn"/>
    <property type="match status" value="1"/>
</dbReference>
<comment type="caution">
    <text evidence="13">The sequence shown here is derived from an EMBL/GenBank/DDBJ whole genome shotgun (WGS) entry which is preliminary data.</text>
</comment>
<evidence type="ECO:0000256" key="9">
    <source>
        <dbReference type="ARBA" id="ARBA00032380"/>
    </source>
</evidence>
<evidence type="ECO:0000256" key="7">
    <source>
        <dbReference type="ARBA" id="ARBA00022842"/>
    </source>
</evidence>
<reference evidence="13 14" key="1">
    <citation type="journal article" date="2016" name="Appl. Environ. Microbiol.">
        <title>Function and Phylogeny of Bacterial Butyryl Coenzyme A:Acetate Transferases and Their Diversity in the Proximal Colon of Swine.</title>
        <authorList>
            <person name="Trachsel J."/>
            <person name="Bayles D.O."/>
            <person name="Looft T."/>
            <person name="Levine U.Y."/>
            <person name="Allen H.K."/>
        </authorList>
    </citation>
    <scope>NUCLEOTIDE SEQUENCE [LARGE SCALE GENOMIC DNA]</scope>
    <source>
        <strain evidence="13 14">68-3-10</strain>
    </source>
</reference>
<keyword evidence="5 12" id="KW-0808">Transferase</keyword>
<dbReference type="GO" id="GO:0004337">
    <property type="term" value="F:(2E,6E)-farnesyl diphosphate synthase activity"/>
    <property type="evidence" value="ECO:0007669"/>
    <property type="project" value="UniProtKB-EC"/>
</dbReference>
<dbReference type="OrthoDB" id="9805316at2"/>
<dbReference type="GO" id="GO:0016114">
    <property type="term" value="P:terpenoid biosynthetic process"/>
    <property type="evidence" value="ECO:0007669"/>
    <property type="project" value="UniProtKB-ARBA"/>
</dbReference>
<dbReference type="PROSITE" id="PS00723">
    <property type="entry name" value="POLYPRENYL_SYNTHASE_1"/>
    <property type="match status" value="1"/>
</dbReference>